<comment type="subcellular location">
    <subcellularLocation>
        <location evidence="1">Cell inner membrane</location>
        <topology evidence="1">Single-pass membrane protein</topology>
    </subcellularLocation>
</comment>
<dbReference type="AlphaFoldDB" id="A0A9E8ZG19"/>
<comment type="similarity">
    <text evidence="2">Belongs to the membrane fusion protein (MFP) (TC 8.A.1) family.</text>
</comment>
<accession>A0A9E8ZG19</accession>
<evidence type="ECO:0000259" key="10">
    <source>
        <dbReference type="Pfam" id="PF25917"/>
    </source>
</evidence>
<dbReference type="Gene3D" id="2.40.50.100">
    <property type="match status" value="1"/>
</dbReference>
<dbReference type="PANTHER" id="PTHR30386">
    <property type="entry name" value="MEMBRANE FUSION SUBUNIT OF EMRAB-TOLC MULTIDRUG EFFLUX PUMP"/>
    <property type="match status" value="1"/>
</dbReference>
<dbReference type="SUPFAM" id="SSF111369">
    <property type="entry name" value="HlyD-like secretion proteins"/>
    <property type="match status" value="2"/>
</dbReference>
<evidence type="ECO:0000256" key="6">
    <source>
        <dbReference type="ARBA" id="ARBA00022692"/>
    </source>
</evidence>
<dbReference type="NCBIfam" id="TIGR01843">
    <property type="entry name" value="type_I_hlyD"/>
    <property type="match status" value="1"/>
</dbReference>
<dbReference type="InterPro" id="IPR050739">
    <property type="entry name" value="MFP"/>
</dbReference>
<keyword evidence="7" id="KW-1133">Transmembrane helix</keyword>
<dbReference type="KEGG" id="tsin:OXH18_00740"/>
<dbReference type="Pfam" id="PF26002">
    <property type="entry name" value="Beta-barrel_AprE"/>
    <property type="match status" value="1"/>
</dbReference>
<dbReference type="PRINTS" id="PR01490">
    <property type="entry name" value="RTXTOXIND"/>
</dbReference>
<evidence type="ECO:0000256" key="9">
    <source>
        <dbReference type="SAM" id="Coils"/>
    </source>
</evidence>
<evidence type="ECO:0000256" key="5">
    <source>
        <dbReference type="ARBA" id="ARBA00022519"/>
    </source>
</evidence>
<keyword evidence="4" id="KW-1003">Cell membrane</keyword>
<keyword evidence="5" id="KW-0997">Cell inner membrane</keyword>
<evidence type="ECO:0000313" key="12">
    <source>
        <dbReference type="EMBL" id="WAL60555.1"/>
    </source>
</evidence>
<dbReference type="GO" id="GO:0005886">
    <property type="term" value="C:plasma membrane"/>
    <property type="evidence" value="ECO:0007669"/>
    <property type="project" value="UniProtKB-SubCell"/>
</dbReference>
<keyword evidence="3" id="KW-0813">Transport</keyword>
<proteinExistence type="inferred from homology"/>
<keyword evidence="13" id="KW-1185">Reference proteome</keyword>
<feature type="domain" description="AprE-like beta-barrel" evidence="11">
    <location>
        <begin position="352"/>
        <end position="443"/>
    </location>
</feature>
<keyword evidence="8" id="KW-0472">Membrane</keyword>
<keyword evidence="6" id="KW-0812">Transmembrane</keyword>
<evidence type="ECO:0000313" key="13">
    <source>
        <dbReference type="Proteomes" id="UP001163152"/>
    </source>
</evidence>
<reference evidence="12" key="1">
    <citation type="submission" date="2022-12" db="EMBL/GenBank/DDBJ databases">
        <title>Polyphasic identification of a Novel Hot-Spring Cyanobacterium Ocullathermofonsia sinensis gen nov. sp. nov. and Genomic Insights on its Adaptations to the Thermal Habitat.</title>
        <authorList>
            <person name="Daroch M."/>
            <person name="Tang J."/>
            <person name="Jiang Y."/>
        </authorList>
    </citation>
    <scope>NUCLEOTIDE SEQUENCE</scope>
    <source>
        <strain evidence="12">PKUAC-SCTA174</strain>
    </source>
</reference>
<organism evidence="12 13">
    <name type="scientific">Thermocoleostomius sinensis A174</name>
    <dbReference type="NCBI Taxonomy" id="2016057"/>
    <lineage>
        <taxon>Bacteria</taxon>
        <taxon>Bacillati</taxon>
        <taxon>Cyanobacteriota</taxon>
        <taxon>Cyanophyceae</taxon>
        <taxon>Oculatellales</taxon>
        <taxon>Oculatellaceae</taxon>
        <taxon>Thermocoleostomius</taxon>
    </lineage>
</organism>
<dbReference type="InterPro" id="IPR058982">
    <property type="entry name" value="Beta-barrel_AprE"/>
</dbReference>
<dbReference type="RefSeq" id="WP_268610482.1">
    <property type="nucleotide sequence ID" value="NZ_CP113797.1"/>
</dbReference>
<evidence type="ECO:0000256" key="2">
    <source>
        <dbReference type="ARBA" id="ARBA00009477"/>
    </source>
</evidence>
<feature type="coiled-coil region" evidence="9">
    <location>
        <begin position="173"/>
        <end position="310"/>
    </location>
</feature>
<feature type="domain" description="Multidrug resistance protein MdtA-like barrel-sandwich hybrid" evidence="10">
    <location>
        <begin position="89"/>
        <end position="330"/>
    </location>
</feature>
<evidence type="ECO:0000256" key="3">
    <source>
        <dbReference type="ARBA" id="ARBA00022448"/>
    </source>
</evidence>
<dbReference type="Gene3D" id="2.40.30.170">
    <property type="match status" value="1"/>
</dbReference>
<evidence type="ECO:0000256" key="8">
    <source>
        <dbReference type="ARBA" id="ARBA00023136"/>
    </source>
</evidence>
<gene>
    <name evidence="12" type="ORF">OXH18_00740</name>
</gene>
<name>A0A9E8ZG19_9CYAN</name>
<protein>
    <submittedName>
        <fullName evidence="12">HlyD family type I secretion periplasmic adaptor subunit</fullName>
    </submittedName>
</protein>
<dbReference type="InterPro" id="IPR010129">
    <property type="entry name" value="T1SS_HlyD"/>
</dbReference>
<keyword evidence="9" id="KW-0175">Coiled coil</keyword>
<sequence>MMDAQESPRLVTAPATARQTRQQFVNPEDYLSYELGKAVRELPPLYTRLLAGTLSAIVFGAIAWAHFSKVDEVAVTQGELIPSSQVRPVRALEGGVISEIRVQEGDQVAQGDVLMVQDPALSQAEVDRLSQSVDLIRQDINRLVAEQTGQTFTGNALQDNLLDARLREFDTRRSAAEAEAARYLAAIGEAEARLVRLQENLRNANTTLANAQEREARMRSLVDTEGAVPRFDYLEAKDRLTQAQDQVSSLEQEIAAQRQAIRQAEQAHQTAQQTVNRVRAERESEILSQLKQRQEELTSLEGQLAQAKIKSDGDTITAPISGRIYNIQATLAERTIEPGEELLSILPADQDLVLEVKVLNRDIGFIEVGMPAKIKLATFPFQEFGTIDGEVMHVSPNATVDKDLGLVFTARVKLDRTTMPVPVQQRDVQLVPGMSATAEIVTRQRSVLTFLLEPITRRFSEAFSTR</sequence>
<dbReference type="GO" id="GO:0015031">
    <property type="term" value="P:protein transport"/>
    <property type="evidence" value="ECO:0007669"/>
    <property type="project" value="InterPro"/>
</dbReference>
<dbReference type="InterPro" id="IPR058625">
    <property type="entry name" value="MdtA-like_BSH"/>
</dbReference>
<evidence type="ECO:0000256" key="4">
    <source>
        <dbReference type="ARBA" id="ARBA00022475"/>
    </source>
</evidence>
<dbReference type="EMBL" id="CP113797">
    <property type="protein sequence ID" value="WAL60555.1"/>
    <property type="molecule type" value="Genomic_DNA"/>
</dbReference>
<dbReference type="Pfam" id="PF25917">
    <property type="entry name" value="BSH_RND"/>
    <property type="match status" value="1"/>
</dbReference>
<evidence type="ECO:0000259" key="11">
    <source>
        <dbReference type="Pfam" id="PF26002"/>
    </source>
</evidence>
<dbReference type="Proteomes" id="UP001163152">
    <property type="component" value="Chromosome"/>
</dbReference>
<evidence type="ECO:0000256" key="7">
    <source>
        <dbReference type="ARBA" id="ARBA00022989"/>
    </source>
</evidence>
<dbReference type="PANTHER" id="PTHR30386:SF26">
    <property type="entry name" value="TRANSPORT PROTEIN COMB"/>
    <property type="match status" value="1"/>
</dbReference>
<evidence type="ECO:0000256" key="1">
    <source>
        <dbReference type="ARBA" id="ARBA00004377"/>
    </source>
</evidence>